<evidence type="ECO:0000313" key="2">
    <source>
        <dbReference type="Proteomes" id="UP001597055"/>
    </source>
</evidence>
<name>A0ABW3AFW0_9MICO</name>
<evidence type="ECO:0000313" key="1">
    <source>
        <dbReference type="EMBL" id="MFD0789762.1"/>
    </source>
</evidence>
<gene>
    <name evidence="1" type="ORF">ACFQ0P_05080</name>
</gene>
<dbReference type="GO" id="GO:0008168">
    <property type="term" value="F:methyltransferase activity"/>
    <property type="evidence" value="ECO:0007669"/>
    <property type="project" value="UniProtKB-KW"/>
</dbReference>
<keyword evidence="1" id="KW-0808">Transferase</keyword>
<dbReference type="SUPFAM" id="SSF53335">
    <property type="entry name" value="S-adenosyl-L-methionine-dependent methyltransferases"/>
    <property type="match status" value="1"/>
</dbReference>
<organism evidence="1 2">
    <name type="scientific">Microbacterium insulae</name>
    <dbReference type="NCBI Taxonomy" id="483014"/>
    <lineage>
        <taxon>Bacteria</taxon>
        <taxon>Bacillati</taxon>
        <taxon>Actinomycetota</taxon>
        <taxon>Actinomycetes</taxon>
        <taxon>Micrococcales</taxon>
        <taxon>Microbacteriaceae</taxon>
        <taxon>Microbacterium</taxon>
    </lineage>
</organism>
<dbReference type="Proteomes" id="UP001597055">
    <property type="component" value="Unassembled WGS sequence"/>
</dbReference>
<keyword evidence="1" id="KW-0489">Methyltransferase</keyword>
<dbReference type="Gene3D" id="3.40.50.150">
    <property type="entry name" value="Vaccinia Virus protein VP39"/>
    <property type="match status" value="1"/>
</dbReference>
<dbReference type="EMBL" id="JBHTII010000001">
    <property type="protein sequence ID" value="MFD0789762.1"/>
    <property type="molecule type" value="Genomic_DNA"/>
</dbReference>
<keyword evidence="2" id="KW-1185">Reference proteome</keyword>
<proteinExistence type="predicted"/>
<comment type="caution">
    <text evidence="1">The sequence shown here is derived from an EMBL/GenBank/DDBJ whole genome shotgun (WGS) entry which is preliminary data.</text>
</comment>
<dbReference type="GO" id="GO:0032259">
    <property type="term" value="P:methylation"/>
    <property type="evidence" value="ECO:0007669"/>
    <property type="project" value="UniProtKB-KW"/>
</dbReference>
<reference evidence="2" key="1">
    <citation type="journal article" date="2019" name="Int. J. Syst. Evol. Microbiol.">
        <title>The Global Catalogue of Microorganisms (GCM) 10K type strain sequencing project: providing services to taxonomists for standard genome sequencing and annotation.</title>
        <authorList>
            <consortium name="The Broad Institute Genomics Platform"/>
            <consortium name="The Broad Institute Genome Sequencing Center for Infectious Disease"/>
            <person name="Wu L."/>
            <person name="Ma J."/>
        </authorList>
    </citation>
    <scope>NUCLEOTIDE SEQUENCE [LARGE SCALE GENOMIC DNA]</scope>
    <source>
        <strain evidence="2">CCUG 54523</strain>
    </source>
</reference>
<dbReference type="RefSeq" id="WP_204981003.1">
    <property type="nucleotide sequence ID" value="NZ_JBHTII010000001.1"/>
</dbReference>
<dbReference type="InterPro" id="IPR029063">
    <property type="entry name" value="SAM-dependent_MTases_sf"/>
</dbReference>
<protein>
    <submittedName>
        <fullName evidence="1">Class I SAM-dependent methyltransferase</fullName>
    </submittedName>
</protein>
<accession>A0ABW3AFW0</accession>
<sequence>MSAVIPVSADWLTLREPADAAARSLPLARRAASLVPAPAIVHDLGSGTGSMMRWLAPLLPPPQTWVLHDWNPSLLARAAATPPPGVDAVRTRVGHLEHLDRADIAGAHLVVTSALLDVLSSDEVEAIVDACVAVGAPALFALSVDGVVTFDPVDPGDVVLAAAFNDHQRRLAGGRRLLGPEAATLAAELFRSAGWTVETDASPWRLGSDHGPLIAEWLDGWLAAAVEERPALTEWAREYAQVRSSQVAAGRLRVEVQHRDLLAWPS</sequence>